<dbReference type="Proteomes" id="UP000256304">
    <property type="component" value="Unassembled WGS sequence"/>
</dbReference>
<reference evidence="1 2" key="1">
    <citation type="submission" date="2018-08" db="EMBL/GenBank/DDBJ databases">
        <title>Genomic Encyclopedia of Type Strains, Phase III (KMG-III): the genomes of soil and plant-associated and newly described type strains.</title>
        <authorList>
            <person name="Whitman W."/>
        </authorList>
    </citation>
    <scope>NUCLEOTIDE SEQUENCE [LARGE SCALE GENOMIC DNA]</scope>
    <source>
        <strain evidence="1 2">CGMCC 1.10966</strain>
    </source>
</reference>
<name>A0A3D9S4W8_9BACL</name>
<dbReference type="AlphaFoldDB" id="A0A3D9S4W8"/>
<keyword evidence="2" id="KW-1185">Reference proteome</keyword>
<protein>
    <submittedName>
        <fullName evidence="1">Uncharacterized protein</fullName>
    </submittedName>
</protein>
<accession>A0A3D9S4W8</accession>
<dbReference type="EMBL" id="QTTN01000016">
    <property type="protein sequence ID" value="REE83895.1"/>
    <property type="molecule type" value="Genomic_DNA"/>
</dbReference>
<proteinExistence type="predicted"/>
<sequence>MQAEEATGSHAIVKLDNYRFSGLDSSLVGAIKSVTDYYGLPLTASWIYGMTGLAFLFVLDENMTEPNGGPPVPKVLRLARNIGVDIEGFHVYADGEEFTRLQQEAWDKAREAIAAGQPVFAKNIDIRNQFSVVYGYDDNGYYRYNWHTGYELSEDVIPWNLLGLSRCTCIHCVNNRERAEAGGDITGGLVSLHCGRAVEAEDDHASFKQALEFVIAINEQGTYQCEWSGKTYLVGERAYERWLEGLADGSLSQYFFSLFIEILNESRSHAVQFLTEVRERLAESNQALIDELTRTYNEISAKFSILRDTYPYTEPPEHEVKESEWCALTLSEIQTLEKQALGKIKEIYAAL</sequence>
<evidence type="ECO:0000313" key="2">
    <source>
        <dbReference type="Proteomes" id="UP000256304"/>
    </source>
</evidence>
<gene>
    <name evidence="1" type="ORF">A8990_11674</name>
</gene>
<comment type="caution">
    <text evidence="1">The sequence shown here is derived from an EMBL/GenBank/DDBJ whole genome shotgun (WGS) entry which is preliminary data.</text>
</comment>
<evidence type="ECO:0000313" key="1">
    <source>
        <dbReference type="EMBL" id="REE83895.1"/>
    </source>
</evidence>
<dbReference type="RefSeq" id="WP_116189816.1">
    <property type="nucleotide sequence ID" value="NZ_QTTN01000016.1"/>
</dbReference>
<organism evidence="1 2">
    <name type="scientific">Paenibacillus taihuensis</name>
    <dbReference type="NCBI Taxonomy" id="1156355"/>
    <lineage>
        <taxon>Bacteria</taxon>
        <taxon>Bacillati</taxon>
        <taxon>Bacillota</taxon>
        <taxon>Bacilli</taxon>
        <taxon>Bacillales</taxon>
        <taxon>Paenibacillaceae</taxon>
        <taxon>Paenibacillus</taxon>
    </lineage>
</organism>
<dbReference type="OrthoDB" id="2558943at2"/>